<feature type="region of interest" description="Disordered" evidence="11">
    <location>
        <begin position="179"/>
        <end position="206"/>
    </location>
</feature>
<dbReference type="Gene3D" id="1.10.10.10">
    <property type="entry name" value="Winged helix-like DNA-binding domain superfamily/Winged helix DNA-binding domain"/>
    <property type="match status" value="1"/>
</dbReference>
<dbReference type="SUPFAM" id="SSF46785">
    <property type="entry name" value="Winged helix' DNA-binding domain"/>
    <property type="match status" value="1"/>
</dbReference>
<dbReference type="GO" id="GO:0003700">
    <property type="term" value="F:DNA-binding transcription factor activity"/>
    <property type="evidence" value="ECO:0007669"/>
    <property type="project" value="InterPro"/>
</dbReference>
<dbReference type="AlphaFoldDB" id="A0A1G4KEM1"/>
<evidence type="ECO:0000256" key="11">
    <source>
        <dbReference type="SAM" id="MobiDB-lite"/>
    </source>
</evidence>
<keyword evidence="2" id="KW-0805">Transcription regulation</keyword>
<feature type="compositionally biased region" description="Basic and acidic residues" evidence="11">
    <location>
        <begin position="322"/>
        <end position="341"/>
    </location>
</feature>
<dbReference type="STRING" id="1230905.A0A1G4KEM1"/>
<dbReference type="GO" id="GO:0032993">
    <property type="term" value="C:protein-DNA complex"/>
    <property type="evidence" value="ECO:0007669"/>
    <property type="project" value="UniProtKB-ARBA"/>
</dbReference>
<feature type="compositionally biased region" description="Basic and acidic residues" evidence="11">
    <location>
        <begin position="722"/>
        <end position="731"/>
    </location>
</feature>
<feature type="domain" description="HSF-type DNA-binding" evidence="12">
    <location>
        <begin position="97"/>
        <end position="121"/>
    </location>
</feature>
<protein>
    <recommendedName>
        <fullName evidence="8">Heat shock transcription factor</fullName>
    </recommendedName>
    <alternativeName>
        <fullName evidence="9">Heat shock factor protein</fullName>
    </alternativeName>
</protein>
<evidence type="ECO:0000313" key="13">
    <source>
        <dbReference type="EMBL" id="SCV02908.1"/>
    </source>
</evidence>
<dbReference type="EMBL" id="LT598468">
    <property type="protein sequence ID" value="SCV02908.1"/>
    <property type="molecule type" value="Genomic_DNA"/>
</dbReference>
<evidence type="ECO:0000256" key="3">
    <source>
        <dbReference type="ARBA" id="ARBA00023125"/>
    </source>
</evidence>
<feature type="compositionally biased region" description="Polar residues" evidence="11">
    <location>
        <begin position="708"/>
        <end position="721"/>
    </location>
</feature>
<comment type="function">
    <text evidence="6">DNA-binding transcription factor that specifically binds heat shock promoter elements (HSE) and activates transcription.</text>
</comment>
<feature type="region of interest" description="Disordered" evidence="11">
    <location>
        <begin position="541"/>
        <end position="564"/>
    </location>
</feature>
<dbReference type="OrthoDB" id="60033at2759"/>
<keyword evidence="14" id="KW-1185">Reference proteome</keyword>
<feature type="region of interest" description="Disordered" evidence="11">
    <location>
        <begin position="660"/>
        <end position="731"/>
    </location>
</feature>
<dbReference type="GO" id="GO:0005634">
    <property type="term" value="C:nucleus"/>
    <property type="evidence" value="ECO:0007669"/>
    <property type="project" value="UniProtKB-SubCell"/>
</dbReference>
<evidence type="ECO:0000313" key="14">
    <source>
        <dbReference type="Proteomes" id="UP000191024"/>
    </source>
</evidence>
<dbReference type="FunFam" id="1.10.10.10:FF:000027">
    <property type="entry name" value="Heat shock transcription factor 1"/>
    <property type="match status" value="1"/>
</dbReference>
<dbReference type="GO" id="GO:0043565">
    <property type="term" value="F:sequence-specific DNA binding"/>
    <property type="evidence" value="ECO:0007669"/>
    <property type="project" value="InterPro"/>
</dbReference>
<keyword evidence="5" id="KW-0539">Nucleus</keyword>
<comment type="subunit">
    <text evidence="7">Homotrimer. Homotrimerization increases the affinity of HSF1 to DNA.</text>
</comment>
<dbReference type="PRINTS" id="PR00056">
    <property type="entry name" value="HSFDOMAIN"/>
</dbReference>
<dbReference type="InterPro" id="IPR036388">
    <property type="entry name" value="WH-like_DNA-bd_sf"/>
</dbReference>
<evidence type="ECO:0000256" key="7">
    <source>
        <dbReference type="ARBA" id="ARBA00062447"/>
    </source>
</evidence>
<keyword evidence="3" id="KW-0238">DNA-binding</keyword>
<feature type="compositionally biased region" description="Basic and acidic residues" evidence="11">
    <location>
        <begin position="698"/>
        <end position="707"/>
    </location>
</feature>
<accession>A0A1G4KEM1</accession>
<organism evidence="13 14">
    <name type="scientific">Lachancea mirantina</name>
    <dbReference type="NCBI Taxonomy" id="1230905"/>
    <lineage>
        <taxon>Eukaryota</taxon>
        <taxon>Fungi</taxon>
        <taxon>Dikarya</taxon>
        <taxon>Ascomycota</taxon>
        <taxon>Saccharomycotina</taxon>
        <taxon>Saccharomycetes</taxon>
        <taxon>Saccharomycetales</taxon>
        <taxon>Saccharomycetaceae</taxon>
        <taxon>Lachancea</taxon>
    </lineage>
</organism>
<dbReference type="InterPro" id="IPR000232">
    <property type="entry name" value="HSF_DNA-bd"/>
</dbReference>
<feature type="compositionally biased region" description="Polar residues" evidence="11">
    <location>
        <begin position="189"/>
        <end position="201"/>
    </location>
</feature>
<dbReference type="Pfam" id="PF00447">
    <property type="entry name" value="HSF_DNA-bind"/>
    <property type="match status" value="1"/>
</dbReference>
<evidence type="ECO:0000256" key="8">
    <source>
        <dbReference type="ARBA" id="ARBA00068818"/>
    </source>
</evidence>
<feature type="compositionally biased region" description="Low complexity" evidence="11">
    <location>
        <begin position="26"/>
        <end position="40"/>
    </location>
</feature>
<evidence type="ECO:0000256" key="9">
    <source>
        <dbReference type="ARBA" id="ARBA00084017"/>
    </source>
</evidence>
<gene>
    <name evidence="13" type="ORF">LAMI_0H03950G</name>
</gene>
<feature type="compositionally biased region" description="Low complexity" evidence="11">
    <location>
        <begin position="586"/>
        <end position="598"/>
    </location>
</feature>
<keyword evidence="4" id="KW-0804">Transcription</keyword>
<feature type="region of interest" description="Disordered" evidence="11">
    <location>
        <begin position="124"/>
        <end position="144"/>
    </location>
</feature>
<dbReference type="Proteomes" id="UP000191024">
    <property type="component" value="Chromosome H"/>
</dbReference>
<dbReference type="InterPro" id="IPR036390">
    <property type="entry name" value="WH_DNA-bd_sf"/>
</dbReference>
<evidence type="ECO:0000256" key="4">
    <source>
        <dbReference type="ARBA" id="ARBA00023163"/>
    </source>
</evidence>
<evidence type="ECO:0000256" key="1">
    <source>
        <dbReference type="ARBA" id="ARBA00004123"/>
    </source>
</evidence>
<dbReference type="PANTHER" id="PTHR10015">
    <property type="entry name" value="HEAT SHOCK TRANSCRIPTION FACTOR"/>
    <property type="match status" value="1"/>
</dbReference>
<name>A0A1G4KEM1_9SACH</name>
<evidence type="ECO:0000256" key="6">
    <source>
        <dbReference type="ARBA" id="ARBA00059868"/>
    </source>
</evidence>
<evidence type="ECO:0000256" key="2">
    <source>
        <dbReference type="ARBA" id="ARBA00023015"/>
    </source>
</evidence>
<proteinExistence type="inferred from homology"/>
<feature type="region of interest" description="Disordered" evidence="11">
    <location>
        <begin position="220"/>
        <end position="253"/>
    </location>
</feature>
<comment type="similarity">
    <text evidence="10">Belongs to the HSF family.</text>
</comment>
<evidence type="ECO:0000256" key="5">
    <source>
        <dbReference type="ARBA" id="ARBA00023242"/>
    </source>
</evidence>
<feature type="region of interest" description="Disordered" evidence="11">
    <location>
        <begin position="577"/>
        <end position="608"/>
    </location>
</feature>
<evidence type="ECO:0000256" key="10">
    <source>
        <dbReference type="RuleBase" id="RU004020"/>
    </source>
</evidence>
<dbReference type="PANTHER" id="PTHR10015:SF396">
    <property type="entry name" value="FLOCCULATION SUPPRESSION PROTEIN"/>
    <property type="match status" value="1"/>
</dbReference>
<reference evidence="14" key="1">
    <citation type="submission" date="2016-03" db="EMBL/GenBank/DDBJ databases">
        <authorList>
            <person name="Devillers H."/>
        </authorList>
    </citation>
    <scope>NUCLEOTIDE SEQUENCE [LARGE SCALE GENOMIC DNA]</scope>
</reference>
<feature type="compositionally biased region" description="Basic and acidic residues" evidence="11">
    <location>
        <begin position="1"/>
        <end position="23"/>
    </location>
</feature>
<feature type="region of interest" description="Disordered" evidence="11">
    <location>
        <begin position="314"/>
        <end position="355"/>
    </location>
</feature>
<feature type="compositionally biased region" description="Basic residues" evidence="11">
    <location>
        <begin position="179"/>
        <end position="188"/>
    </location>
</feature>
<comment type="subcellular location">
    <subcellularLocation>
        <location evidence="1">Nucleus</location>
    </subcellularLocation>
</comment>
<dbReference type="SMART" id="SM00415">
    <property type="entry name" value="HSF"/>
    <property type="match status" value="1"/>
</dbReference>
<feature type="region of interest" description="Disordered" evidence="11">
    <location>
        <begin position="1"/>
        <end position="40"/>
    </location>
</feature>
<evidence type="ECO:0000259" key="12">
    <source>
        <dbReference type="PROSITE" id="PS00434"/>
    </source>
</evidence>
<dbReference type="PROSITE" id="PS00434">
    <property type="entry name" value="HSF_DOMAIN"/>
    <property type="match status" value="1"/>
</dbReference>
<sequence length="731" mass="80666">METERPVHDEEVRPKESNGEVKLENASSSVEQESQAQPQQQWLGVVGQHSNAPYSNTAFIRKLYAMLEDREMRELIWWSPSETSFLIRPNEKFSKALAAYFKHSNVSSFVRQLNMYGFHKVNDHTGSRPAASTKENEGGESMPGVANADDADAVNLWEFKHSSGVFRRGDMESLKLIKRRHSRNHNSARKSSLSTASTPGENNERASNEIWNDQATSKQNANYDVPQSHPIKLGPSTHPIPTPGSGVFYAPPTADMHDVHHQMSTAHVANVPANMVDNYALQLRYEHTVEDIRHMNMDMIRVIDLVHNVFTAQNQPDVSQNKGDHSSKSDEQSVPHPRNKDSTGASRQSSDPHDQRCDQLIAEITKVKNSILTRMRKSFGVPPPHRYSQPVTQDVAGPHPYPLYMPGRYSVPEPPTTNRGVVASHSIGGSQPNLAGVPHPLMTSSVHPPVAYTNNTQTDYFSSGNPVMPGMPPPYLMMNPFEQKTSNSAKNRNMSVLMDPLAPAPLLQAASVVSGAPSPTLNEQHRQQQMYQHINQNAHQNFSGSGASHAIPRHSRQDSRADVRMASGPGIETRSEIKMSEKRPLSPSYSNRMMSSSPGRGHARAHSSSVAYKSMPMYGPVAATGAPTPALAHGQYPLMAPQGLVPHHSVVQHQIGMRTVAYPPQRGPSPLNPAVSEHAEAQKIGRPTPVNLAEQEDPPPKRRDDRVGSSSSLHTLLNNEINEPRTKKTKS</sequence>